<accession>A0A918YNM8</accession>
<evidence type="ECO:0000313" key="2">
    <source>
        <dbReference type="EMBL" id="GHE10676.1"/>
    </source>
</evidence>
<protein>
    <submittedName>
        <fullName evidence="2">Uncharacterized protein</fullName>
    </submittedName>
</protein>
<feature type="region of interest" description="Disordered" evidence="1">
    <location>
        <begin position="42"/>
        <end position="83"/>
    </location>
</feature>
<dbReference type="Proteomes" id="UP000655443">
    <property type="component" value="Unassembled WGS sequence"/>
</dbReference>
<organism evidence="2 3">
    <name type="scientific">Streptomyces alanosinicus</name>
    <dbReference type="NCBI Taxonomy" id="68171"/>
    <lineage>
        <taxon>Bacteria</taxon>
        <taxon>Bacillati</taxon>
        <taxon>Actinomycetota</taxon>
        <taxon>Actinomycetes</taxon>
        <taxon>Kitasatosporales</taxon>
        <taxon>Streptomycetaceae</taxon>
        <taxon>Streptomyces</taxon>
    </lineage>
</organism>
<sequence>MSRDSRSSVTVPEPANDAGSGFPAPPFETIGRLAARDTLMRPSGMPSGLDLGHAEGTVSSEGAVRGEHECVPSAGGGCGGGPRSAVAFARAERVGSAEP</sequence>
<proteinExistence type="predicted"/>
<keyword evidence="3" id="KW-1185">Reference proteome</keyword>
<reference evidence="2" key="1">
    <citation type="journal article" date="2014" name="Int. J. Syst. Evol. Microbiol.">
        <title>Complete genome sequence of Corynebacterium casei LMG S-19264T (=DSM 44701T), isolated from a smear-ripened cheese.</title>
        <authorList>
            <consortium name="US DOE Joint Genome Institute (JGI-PGF)"/>
            <person name="Walter F."/>
            <person name="Albersmeier A."/>
            <person name="Kalinowski J."/>
            <person name="Ruckert C."/>
        </authorList>
    </citation>
    <scope>NUCLEOTIDE SEQUENCE</scope>
    <source>
        <strain evidence="2">JCM 4714</strain>
    </source>
</reference>
<evidence type="ECO:0000256" key="1">
    <source>
        <dbReference type="SAM" id="MobiDB-lite"/>
    </source>
</evidence>
<dbReference type="AlphaFoldDB" id="A0A918YNM8"/>
<reference evidence="2" key="2">
    <citation type="submission" date="2020-09" db="EMBL/GenBank/DDBJ databases">
        <authorList>
            <person name="Sun Q."/>
            <person name="Ohkuma M."/>
        </authorList>
    </citation>
    <scope>NUCLEOTIDE SEQUENCE</scope>
    <source>
        <strain evidence="2">JCM 4714</strain>
    </source>
</reference>
<name>A0A918YNM8_9ACTN</name>
<dbReference type="EMBL" id="BMVG01000024">
    <property type="protein sequence ID" value="GHE10676.1"/>
    <property type="molecule type" value="Genomic_DNA"/>
</dbReference>
<feature type="region of interest" description="Disordered" evidence="1">
    <location>
        <begin position="1"/>
        <end position="28"/>
    </location>
</feature>
<gene>
    <name evidence="2" type="ORF">GCM10010339_67700</name>
</gene>
<evidence type="ECO:0000313" key="3">
    <source>
        <dbReference type="Proteomes" id="UP000655443"/>
    </source>
</evidence>
<comment type="caution">
    <text evidence="2">The sequence shown here is derived from an EMBL/GenBank/DDBJ whole genome shotgun (WGS) entry which is preliminary data.</text>
</comment>